<evidence type="ECO:0000256" key="1">
    <source>
        <dbReference type="SAM" id="MobiDB-lite"/>
    </source>
</evidence>
<sequence>MGASASAPAELDRAKARALVGAGWNEETEKRWAELCGEGSTVSLLAAAEVAKELKLQIVDMRDAVATMRSAAIDMEDSGVRAMIKLAGKSAKLGHLNELFRQFNNPEVISERRERVRAEAAAAVAELEKLSEEEKQTARGQGDLDMYTHESQAIREEFFVSHRGISDELEKWWEAASLFFDDNWDDFLSKDEYAKFHERLLRLMREEDEMTKEEAQAALDADFEVDAGEDGRVSLCVSHEEFRYAMFQLADHWTTSLDAREYVDFLRSGYDVVFADLIAADHMRPPEEWRKALKGFKGKSVALVKTALGPDACIEIISDIYASKLVANAAKENRGKARVPLAQFTINYFVRKHGANTKTCVVKFKEFSNGVANIVDDHGHAFHDYALVYAQMVGYTTRSGRVRPYTTENCAFMMDFFRDLQPVVDKILGEQTLLDTKLQKALRNKKVASHFGFLMADDVEPMIVDRLRAFGGVDGDAPLFQCIHFAFQAVCQVKEVDHHGQRLSVKLCTAIDALTFVGTVAGAVDVIKQSAKDGEVAAAPKTIGHVKQQSWQVAHAMSGRQLAKGGGEDELRAPETTPKPPGKA</sequence>
<name>A0ABR1FNU6_AURAN</name>
<comment type="caution">
    <text evidence="2">The sequence shown here is derived from an EMBL/GenBank/DDBJ whole genome shotgun (WGS) entry which is preliminary data.</text>
</comment>
<protein>
    <recommendedName>
        <fullName evidence="4">Calmodulin</fullName>
    </recommendedName>
</protein>
<proteinExistence type="predicted"/>
<evidence type="ECO:0000313" key="2">
    <source>
        <dbReference type="EMBL" id="KAK7234516.1"/>
    </source>
</evidence>
<keyword evidence="3" id="KW-1185">Reference proteome</keyword>
<evidence type="ECO:0008006" key="4">
    <source>
        <dbReference type="Google" id="ProtNLM"/>
    </source>
</evidence>
<feature type="region of interest" description="Disordered" evidence="1">
    <location>
        <begin position="557"/>
        <end position="584"/>
    </location>
</feature>
<dbReference type="Proteomes" id="UP001363151">
    <property type="component" value="Unassembled WGS sequence"/>
</dbReference>
<accession>A0ABR1FNU6</accession>
<organism evidence="2 3">
    <name type="scientific">Aureococcus anophagefferens</name>
    <name type="common">Harmful bloom alga</name>
    <dbReference type="NCBI Taxonomy" id="44056"/>
    <lineage>
        <taxon>Eukaryota</taxon>
        <taxon>Sar</taxon>
        <taxon>Stramenopiles</taxon>
        <taxon>Ochrophyta</taxon>
        <taxon>Pelagophyceae</taxon>
        <taxon>Pelagomonadales</taxon>
        <taxon>Pelagomonadaceae</taxon>
        <taxon>Aureococcus</taxon>
    </lineage>
</organism>
<gene>
    <name evidence="2" type="ORF">SO694_00194035</name>
</gene>
<dbReference type="EMBL" id="JBBJCI010000321">
    <property type="protein sequence ID" value="KAK7234516.1"/>
    <property type="molecule type" value="Genomic_DNA"/>
</dbReference>
<evidence type="ECO:0000313" key="3">
    <source>
        <dbReference type="Proteomes" id="UP001363151"/>
    </source>
</evidence>
<reference evidence="2 3" key="1">
    <citation type="submission" date="2024-03" db="EMBL/GenBank/DDBJ databases">
        <title>Aureococcus anophagefferens CCMP1851 and Kratosvirus quantuckense: Draft genome of a second virus-susceptible host strain in the model system.</title>
        <authorList>
            <person name="Chase E."/>
            <person name="Truchon A.R."/>
            <person name="Schepens W."/>
            <person name="Wilhelm S.W."/>
        </authorList>
    </citation>
    <scope>NUCLEOTIDE SEQUENCE [LARGE SCALE GENOMIC DNA]</scope>
    <source>
        <strain evidence="2 3">CCMP1851</strain>
    </source>
</reference>